<feature type="compositionally biased region" description="Basic residues" evidence="1">
    <location>
        <begin position="1"/>
        <end position="12"/>
    </location>
</feature>
<gene>
    <name evidence="2" type="ORF">AVEN_167353_1</name>
</gene>
<reference evidence="2 3" key="1">
    <citation type="journal article" date="2019" name="Sci. Rep.">
        <title>Orb-weaving spider Araneus ventricosus genome elucidates the spidroin gene catalogue.</title>
        <authorList>
            <person name="Kono N."/>
            <person name="Nakamura H."/>
            <person name="Ohtoshi R."/>
            <person name="Moran D.A.P."/>
            <person name="Shinohara A."/>
            <person name="Yoshida Y."/>
            <person name="Fujiwara M."/>
            <person name="Mori M."/>
            <person name="Tomita M."/>
            <person name="Arakawa K."/>
        </authorList>
    </citation>
    <scope>NUCLEOTIDE SEQUENCE [LARGE SCALE GENOMIC DNA]</scope>
</reference>
<keyword evidence="3" id="KW-1185">Reference proteome</keyword>
<accession>A0A4Y2QIE1</accession>
<dbReference type="EMBL" id="BGPR01013962">
    <property type="protein sequence ID" value="GBN63039.1"/>
    <property type="molecule type" value="Genomic_DNA"/>
</dbReference>
<evidence type="ECO:0000256" key="1">
    <source>
        <dbReference type="SAM" id="MobiDB-lite"/>
    </source>
</evidence>
<protein>
    <submittedName>
        <fullName evidence="2">Uncharacterized protein</fullName>
    </submittedName>
</protein>
<dbReference type="OrthoDB" id="10364367at2759"/>
<feature type="region of interest" description="Disordered" evidence="1">
    <location>
        <begin position="1"/>
        <end position="47"/>
    </location>
</feature>
<name>A0A4Y2QIE1_ARAVE</name>
<evidence type="ECO:0000313" key="3">
    <source>
        <dbReference type="Proteomes" id="UP000499080"/>
    </source>
</evidence>
<evidence type="ECO:0000313" key="2">
    <source>
        <dbReference type="EMBL" id="GBN63039.1"/>
    </source>
</evidence>
<proteinExistence type="predicted"/>
<comment type="caution">
    <text evidence="2">The sequence shown here is derived from an EMBL/GenBank/DDBJ whole genome shotgun (WGS) entry which is preliminary data.</text>
</comment>
<organism evidence="2 3">
    <name type="scientific">Araneus ventricosus</name>
    <name type="common">Orbweaver spider</name>
    <name type="synonym">Epeira ventricosa</name>
    <dbReference type="NCBI Taxonomy" id="182803"/>
    <lineage>
        <taxon>Eukaryota</taxon>
        <taxon>Metazoa</taxon>
        <taxon>Ecdysozoa</taxon>
        <taxon>Arthropoda</taxon>
        <taxon>Chelicerata</taxon>
        <taxon>Arachnida</taxon>
        <taxon>Araneae</taxon>
        <taxon>Araneomorphae</taxon>
        <taxon>Entelegynae</taxon>
        <taxon>Araneoidea</taxon>
        <taxon>Araneidae</taxon>
        <taxon>Araneus</taxon>
    </lineage>
</organism>
<dbReference type="AlphaFoldDB" id="A0A4Y2QIE1"/>
<sequence>MEGILKNKKRKNKENENEKSKKKSQREMASLSCGSPEASYDSPQAESKFDVDLSEEGNFSSAMPEFTIHLGRGYILTIKEYQSSKYICFSRETNGRITNRFNLPAPLKDNLKEAIKLATDHASKYT</sequence>
<dbReference type="Proteomes" id="UP000499080">
    <property type="component" value="Unassembled WGS sequence"/>
</dbReference>